<name>A0A2A9NF80_9AGAR</name>
<evidence type="ECO:0000256" key="2">
    <source>
        <dbReference type="PROSITE-ProRule" id="PRU00047"/>
    </source>
</evidence>
<dbReference type="Proteomes" id="UP000242287">
    <property type="component" value="Unassembled WGS sequence"/>
</dbReference>
<feature type="non-terminal residue" evidence="5">
    <location>
        <position position="163"/>
    </location>
</feature>
<reference evidence="5 6" key="1">
    <citation type="submission" date="2014-02" db="EMBL/GenBank/DDBJ databases">
        <title>Transposable element dynamics among asymbiotic and ectomycorrhizal Amanita fungi.</title>
        <authorList>
            <consortium name="DOE Joint Genome Institute"/>
            <person name="Hess J."/>
            <person name="Skrede I."/>
            <person name="Wolfe B."/>
            <person name="LaButti K."/>
            <person name="Ohm R.A."/>
            <person name="Grigoriev I.V."/>
            <person name="Pringle A."/>
        </authorList>
    </citation>
    <scope>NUCLEOTIDE SEQUENCE [LARGE SCALE GENOMIC DNA]</scope>
    <source>
        <strain evidence="5 6">SKay4041</strain>
    </source>
</reference>
<feature type="compositionally biased region" description="Low complexity" evidence="3">
    <location>
        <begin position="100"/>
        <end position="118"/>
    </location>
</feature>
<proteinExistence type="predicted"/>
<keyword evidence="6" id="KW-1185">Reference proteome</keyword>
<evidence type="ECO:0000256" key="1">
    <source>
        <dbReference type="ARBA" id="ARBA00022664"/>
    </source>
</evidence>
<feature type="region of interest" description="Disordered" evidence="3">
    <location>
        <begin position="97"/>
        <end position="143"/>
    </location>
</feature>
<dbReference type="Gene3D" id="4.10.60.10">
    <property type="entry name" value="Zinc finger, CCHC-type"/>
    <property type="match status" value="1"/>
</dbReference>
<evidence type="ECO:0000313" key="5">
    <source>
        <dbReference type="EMBL" id="PFH46360.1"/>
    </source>
</evidence>
<protein>
    <recommendedName>
        <fullName evidence="4">CCHC-type domain-containing protein</fullName>
    </recommendedName>
</protein>
<dbReference type="EMBL" id="KZ302202">
    <property type="protein sequence ID" value="PFH46360.1"/>
    <property type="molecule type" value="Genomic_DNA"/>
</dbReference>
<dbReference type="AlphaFoldDB" id="A0A2A9NF80"/>
<dbReference type="GO" id="GO:0006397">
    <property type="term" value="P:mRNA processing"/>
    <property type="evidence" value="ECO:0007669"/>
    <property type="project" value="UniProtKB-KW"/>
</dbReference>
<dbReference type="GO" id="GO:0003676">
    <property type="term" value="F:nucleic acid binding"/>
    <property type="evidence" value="ECO:0007669"/>
    <property type="project" value="InterPro"/>
</dbReference>
<dbReference type="GO" id="GO:0008270">
    <property type="term" value="F:zinc ion binding"/>
    <property type="evidence" value="ECO:0007669"/>
    <property type="project" value="UniProtKB-KW"/>
</dbReference>
<dbReference type="InterPro" id="IPR001878">
    <property type="entry name" value="Znf_CCHC"/>
</dbReference>
<evidence type="ECO:0000256" key="3">
    <source>
        <dbReference type="SAM" id="MobiDB-lite"/>
    </source>
</evidence>
<dbReference type="SUPFAM" id="SSF57756">
    <property type="entry name" value="Retrovirus zinc finger-like domains"/>
    <property type="match status" value="1"/>
</dbReference>
<evidence type="ECO:0000259" key="4">
    <source>
        <dbReference type="PROSITE" id="PS50158"/>
    </source>
</evidence>
<accession>A0A2A9NF80</accession>
<dbReference type="STRING" id="703135.A0A2A9NF80"/>
<evidence type="ECO:0000313" key="6">
    <source>
        <dbReference type="Proteomes" id="UP000242287"/>
    </source>
</evidence>
<dbReference type="InterPro" id="IPR036875">
    <property type="entry name" value="Znf_CCHC_sf"/>
</dbReference>
<keyword evidence="2" id="KW-0863">Zinc-finger</keyword>
<keyword evidence="2" id="KW-0862">Zinc</keyword>
<organism evidence="5 6">
    <name type="scientific">Amanita thiersii Skay4041</name>
    <dbReference type="NCBI Taxonomy" id="703135"/>
    <lineage>
        <taxon>Eukaryota</taxon>
        <taxon>Fungi</taxon>
        <taxon>Dikarya</taxon>
        <taxon>Basidiomycota</taxon>
        <taxon>Agaricomycotina</taxon>
        <taxon>Agaricomycetes</taxon>
        <taxon>Agaricomycetidae</taxon>
        <taxon>Agaricales</taxon>
        <taxon>Pluteineae</taxon>
        <taxon>Amanitaceae</taxon>
        <taxon>Amanita</taxon>
    </lineage>
</organism>
<dbReference type="Pfam" id="PF00098">
    <property type="entry name" value="zf-CCHC"/>
    <property type="match status" value="1"/>
</dbReference>
<feature type="domain" description="CCHC-type" evidence="4">
    <location>
        <begin position="148"/>
        <end position="163"/>
    </location>
</feature>
<keyword evidence="1" id="KW-0507">mRNA processing</keyword>
<feature type="non-terminal residue" evidence="5">
    <location>
        <position position="1"/>
    </location>
</feature>
<sequence>KQATAIQEITMIKQGSKTGEEHVQAFKQCYMHSSYGETVGIHEFKRSLNTPLLDKIMGVPKLPVTLEKWYDLLVIRLDRQWRQAVAEKRMFATCSGKMETGQSSTTQQNPSTQTTQQSARTPAPPARNTSWQNRDPNAMDVDHNRTQRRCYNCGQLGHFARNC</sequence>
<keyword evidence="2" id="KW-0479">Metal-binding</keyword>
<dbReference type="PROSITE" id="PS50158">
    <property type="entry name" value="ZF_CCHC"/>
    <property type="match status" value="1"/>
</dbReference>
<gene>
    <name evidence="5" type="ORF">AMATHDRAFT_109815</name>
</gene>
<dbReference type="OrthoDB" id="3026227at2759"/>